<evidence type="ECO:0000256" key="2">
    <source>
        <dbReference type="ARBA" id="ARBA00022840"/>
    </source>
</evidence>
<organism evidence="3 4">
    <name type="scientific">Candidatus Francisella endociliophora</name>
    <dbReference type="NCBI Taxonomy" id="653937"/>
    <lineage>
        <taxon>Bacteria</taxon>
        <taxon>Pseudomonadati</taxon>
        <taxon>Pseudomonadota</taxon>
        <taxon>Gammaproteobacteria</taxon>
        <taxon>Thiotrichales</taxon>
        <taxon>Francisellaceae</taxon>
        <taxon>Francisella</taxon>
    </lineage>
</organism>
<dbReference type="PANTHER" id="PTHR12169">
    <property type="entry name" value="ATPASE N2B"/>
    <property type="match status" value="1"/>
</dbReference>
<dbReference type="SUPFAM" id="SSF52540">
    <property type="entry name" value="P-loop containing nucleoside triphosphate hydrolases"/>
    <property type="match status" value="1"/>
</dbReference>
<reference evidence="3 4" key="1">
    <citation type="submission" date="2014-10" db="EMBL/GenBank/DDBJ databases">
        <title>Whole genome sequence of Francisella endociliophora strain FSC1006, isolated from a laboratory culture of the marine ciliate Euplotes raikovi.</title>
        <authorList>
            <person name="Granberg M."/>
            <person name="Backman S."/>
            <person name="Lundmark E."/>
            <person name="Nilsson E."/>
            <person name="Karlsson E."/>
            <person name="Thelaus J."/>
            <person name="Ohrman C."/>
            <person name="Larkeryd A."/>
            <person name="Stenberg P."/>
        </authorList>
    </citation>
    <scope>NUCLEOTIDE SEQUENCE [LARGE SCALE GENOMIC DNA]</scope>
    <source>
        <strain evidence="3 4">FSC1006</strain>
    </source>
</reference>
<dbReference type="STRING" id="1547445.LO80_05565"/>
<dbReference type="AlphaFoldDB" id="A0A097EPL9"/>
<evidence type="ECO:0000256" key="1">
    <source>
        <dbReference type="ARBA" id="ARBA00022741"/>
    </source>
</evidence>
<dbReference type="Gene3D" id="3.40.50.300">
    <property type="entry name" value="P-loop containing nucleotide triphosphate hydrolases"/>
    <property type="match status" value="2"/>
</dbReference>
<dbReference type="eggNOG" id="COG1485">
    <property type="taxonomic scope" value="Bacteria"/>
</dbReference>
<dbReference type="GO" id="GO:0005524">
    <property type="term" value="F:ATP binding"/>
    <property type="evidence" value="ECO:0007669"/>
    <property type="project" value="UniProtKB-KW"/>
</dbReference>
<dbReference type="GO" id="GO:0051301">
    <property type="term" value="P:cell division"/>
    <property type="evidence" value="ECO:0007669"/>
    <property type="project" value="TreeGrafter"/>
</dbReference>
<dbReference type="InterPro" id="IPR027417">
    <property type="entry name" value="P-loop_NTPase"/>
</dbReference>
<dbReference type="InterPro" id="IPR005654">
    <property type="entry name" value="ATPase_AFG1-like"/>
</dbReference>
<proteinExistence type="predicted"/>
<evidence type="ECO:0000313" key="3">
    <source>
        <dbReference type="EMBL" id="AIT09486.1"/>
    </source>
</evidence>
<dbReference type="HOGENOM" id="CLU_008681_0_4_6"/>
<keyword evidence="2" id="KW-0067">ATP-binding</keyword>
<dbReference type="GO" id="GO:0016887">
    <property type="term" value="F:ATP hydrolysis activity"/>
    <property type="evidence" value="ECO:0007669"/>
    <property type="project" value="InterPro"/>
</dbReference>
<keyword evidence="4" id="KW-1185">Reference proteome</keyword>
<dbReference type="RefSeq" id="WP_040009327.1">
    <property type="nucleotide sequence ID" value="NZ_CP009574.1"/>
</dbReference>
<protein>
    <submittedName>
        <fullName evidence="3">ATPase</fullName>
    </submittedName>
</protein>
<dbReference type="PANTHER" id="PTHR12169:SF6">
    <property type="entry name" value="AFG1-LIKE ATPASE"/>
    <property type="match status" value="1"/>
</dbReference>
<dbReference type="Proteomes" id="UP000029672">
    <property type="component" value="Chromosome"/>
</dbReference>
<dbReference type="GO" id="GO:0005737">
    <property type="term" value="C:cytoplasm"/>
    <property type="evidence" value="ECO:0007669"/>
    <property type="project" value="TreeGrafter"/>
</dbReference>
<dbReference type="KEGG" id="frf:LO80_05565"/>
<keyword evidence="1" id="KW-0547">Nucleotide-binding</keyword>
<sequence length="355" mass="41844">MNLEQVYLQKVKELGLMADSLQIEAVKDLQEIIDQVNSKKTSKFNFFKKSFYPSIKGLYMWGGVGRGKTFIMDIFYENIPTEKKLRQHFSHFMKDIHTQLRKYQGKKNPISRVAYDMARRTQVICFDEFFVEDIADAMILGNVFTELFSLGVVLVATSNIEPRGLYKNGLQREMFLPAIDVLLENVDVLNLDSGVDYRFRLPTEHLNYLYPYNEQNRKNFFDKFFLRNSGFDKDFNIQVLSRDIPTMLLSYKDVCFDFKVICGAGRSSHDYIELCKRYQQIFIYNLTGFDEYNEDMARRFIALIDEFYDQNKKVIILANNDFKEIYQGEKLRFQFQRTISRLNDMQNSAFGASNE</sequence>
<dbReference type="EMBL" id="CP009574">
    <property type="protein sequence ID" value="AIT09486.1"/>
    <property type="molecule type" value="Genomic_DNA"/>
</dbReference>
<evidence type="ECO:0000313" key="4">
    <source>
        <dbReference type="Proteomes" id="UP000029672"/>
    </source>
</evidence>
<dbReference type="GO" id="GO:0032153">
    <property type="term" value="C:cell division site"/>
    <property type="evidence" value="ECO:0007669"/>
    <property type="project" value="TreeGrafter"/>
</dbReference>
<dbReference type="NCBIfam" id="NF040713">
    <property type="entry name" value="ZapE"/>
    <property type="match status" value="1"/>
</dbReference>
<dbReference type="OrthoDB" id="9774491at2"/>
<name>A0A097EPL9_9GAMM</name>
<gene>
    <name evidence="3" type="ORF">LO80_05565</name>
</gene>
<accession>A0A097EPL9</accession>
<dbReference type="Pfam" id="PF03969">
    <property type="entry name" value="AFG1_ATPase"/>
    <property type="match status" value="1"/>
</dbReference>